<feature type="domain" description="DUF7088" evidence="4">
    <location>
        <begin position="40"/>
        <end position="140"/>
    </location>
</feature>
<sequence>MALNRKTLTGSALFILALLFVAVLLVSNALLRGARVDLTQNRLYTLSEGTRNILTKLDEPVNLYLYYSDKATQNLPQLRAYYQRVRELLEEMAARSNGNLRLSVIDPLPFSEEEDAAAGYGLQAVPIDANGEKAFFGLAGTNSTKGQAIIPFFRPDKEAFLEYDIAKLVHDLNTTKKPAIGLLSSLPLAAGFDPATRQMREPWAVYQELSQLFEVRALNAAQLKSIDKDIDVLIVVQPKDLSDDAQYALDQFVLRGGHLMVFVDPSAELDDSGADPQNPQAAMMADKSSDLPKLFKAWGVDYARDKVVLDRARALQISGPDGAPVRHPGILGLTKADLSRDDVITANLETINVSSAGYFELAKESTAKLVPLIQSSTDSATTGADRLKFMPDPATLLNGFAPTGTPFVVAGRLEGKFKTAFPERKDEGHLAEAKEANAILLVADTDVLSDRLWAQSTNFMGQRLLTAFANNGDLFINAVDNLTGDTDLISIRGRATSQRPFTKVEELKRSADIAMRSQEQKLQGELSETERKLTELQSAKSQDQQMVLSPEQKAELDKFMKRKVEIRKELREVRRRLDADIESLGTRLKFYNILLIPILLVLGALGFAAWKRRAA</sequence>
<comment type="caution">
    <text evidence="5">The sequence shown here is derived from an EMBL/GenBank/DDBJ whole genome shotgun (WGS) entry which is preliminary data.</text>
</comment>
<evidence type="ECO:0000259" key="3">
    <source>
        <dbReference type="Pfam" id="PF09822"/>
    </source>
</evidence>
<dbReference type="RefSeq" id="WP_263543130.1">
    <property type="nucleotide sequence ID" value="NZ_JAOVZO020000003.1"/>
</dbReference>
<protein>
    <submittedName>
        <fullName evidence="5">Gldg family protein</fullName>
    </submittedName>
</protein>
<evidence type="ECO:0000313" key="6">
    <source>
        <dbReference type="Proteomes" id="UP001139971"/>
    </source>
</evidence>
<keyword evidence="6" id="KW-1185">Reference proteome</keyword>
<name>A0A9X4BGQ9_9GAMM</name>
<feature type="coiled-coil region" evidence="1">
    <location>
        <begin position="519"/>
        <end position="576"/>
    </location>
</feature>
<feature type="domain" description="ABC-type uncharacterised transport system" evidence="3">
    <location>
        <begin position="177"/>
        <end position="478"/>
    </location>
</feature>
<keyword evidence="2" id="KW-0472">Membrane</keyword>
<dbReference type="EMBL" id="JAOVZO020000003">
    <property type="protein sequence ID" value="MDC8011861.1"/>
    <property type="molecule type" value="Genomic_DNA"/>
</dbReference>
<evidence type="ECO:0000313" key="5">
    <source>
        <dbReference type="EMBL" id="MDC8011861.1"/>
    </source>
</evidence>
<keyword evidence="2" id="KW-1133">Transmembrane helix</keyword>
<evidence type="ECO:0000259" key="4">
    <source>
        <dbReference type="Pfam" id="PF23357"/>
    </source>
</evidence>
<gene>
    <name evidence="5" type="ORF">OD750_004800</name>
</gene>
<dbReference type="AlphaFoldDB" id="A0A9X4BGQ9"/>
<dbReference type="Pfam" id="PF23357">
    <property type="entry name" value="DUF7088"/>
    <property type="match status" value="1"/>
</dbReference>
<dbReference type="Pfam" id="PF09822">
    <property type="entry name" value="ABC_transp_aux"/>
    <property type="match status" value="1"/>
</dbReference>
<dbReference type="Proteomes" id="UP001139971">
    <property type="component" value="Unassembled WGS sequence"/>
</dbReference>
<evidence type="ECO:0000256" key="1">
    <source>
        <dbReference type="SAM" id="Coils"/>
    </source>
</evidence>
<feature type="transmembrane region" description="Helical" evidence="2">
    <location>
        <begin position="590"/>
        <end position="610"/>
    </location>
</feature>
<keyword evidence="1" id="KW-0175">Coiled coil</keyword>
<keyword evidence="2" id="KW-0812">Transmembrane</keyword>
<dbReference type="InterPro" id="IPR055396">
    <property type="entry name" value="DUF7088"/>
</dbReference>
<reference evidence="5" key="1">
    <citation type="submission" date="2023-02" db="EMBL/GenBank/DDBJ databases">
        <title>Tahibacter soli sp. nov. isolated from soil.</title>
        <authorList>
            <person name="Baek J.H."/>
            <person name="Lee J.K."/>
            <person name="Choi D.G."/>
            <person name="Jeon C.O."/>
        </authorList>
    </citation>
    <scope>NUCLEOTIDE SEQUENCE</scope>
    <source>
        <strain evidence="5">BL</strain>
    </source>
</reference>
<organism evidence="5 6">
    <name type="scientific">Tahibacter soli</name>
    <dbReference type="NCBI Taxonomy" id="2983605"/>
    <lineage>
        <taxon>Bacteria</taxon>
        <taxon>Pseudomonadati</taxon>
        <taxon>Pseudomonadota</taxon>
        <taxon>Gammaproteobacteria</taxon>
        <taxon>Lysobacterales</taxon>
        <taxon>Rhodanobacteraceae</taxon>
        <taxon>Tahibacter</taxon>
    </lineage>
</organism>
<accession>A0A9X4BGQ9</accession>
<evidence type="ECO:0000256" key="2">
    <source>
        <dbReference type="SAM" id="Phobius"/>
    </source>
</evidence>
<dbReference type="InterPro" id="IPR019196">
    <property type="entry name" value="ABC_transp_unknown"/>
</dbReference>
<proteinExistence type="predicted"/>